<feature type="compositionally biased region" description="Polar residues" evidence="1">
    <location>
        <begin position="292"/>
        <end position="315"/>
    </location>
</feature>
<dbReference type="AlphaFoldDB" id="A0A3A9YDT9"/>
<feature type="transmembrane region" description="Helical" evidence="2">
    <location>
        <begin position="100"/>
        <end position="123"/>
    </location>
</feature>
<dbReference type="EMBL" id="RAZT01000002">
    <property type="protein sequence ID" value="RKN35380.1"/>
    <property type="molecule type" value="Genomic_DNA"/>
</dbReference>
<comment type="caution">
    <text evidence="3">The sequence shown here is derived from an EMBL/GenBank/DDBJ whole genome shotgun (WGS) entry which is preliminary data.</text>
</comment>
<feature type="transmembrane region" description="Helical" evidence="2">
    <location>
        <begin position="67"/>
        <end position="88"/>
    </location>
</feature>
<feature type="region of interest" description="Disordered" evidence="1">
    <location>
        <begin position="227"/>
        <end position="328"/>
    </location>
</feature>
<feature type="transmembrane region" description="Helical" evidence="2">
    <location>
        <begin position="138"/>
        <end position="158"/>
    </location>
</feature>
<evidence type="ECO:0000256" key="2">
    <source>
        <dbReference type="SAM" id="Phobius"/>
    </source>
</evidence>
<dbReference type="InterPro" id="IPR009339">
    <property type="entry name" value="DUF998"/>
</dbReference>
<evidence type="ECO:0000256" key="1">
    <source>
        <dbReference type="SAM" id="MobiDB-lite"/>
    </source>
</evidence>
<organism evidence="3 4">
    <name type="scientific">Micromonospora musae</name>
    <dbReference type="NCBI Taxonomy" id="1894970"/>
    <lineage>
        <taxon>Bacteria</taxon>
        <taxon>Bacillati</taxon>
        <taxon>Actinomycetota</taxon>
        <taxon>Actinomycetes</taxon>
        <taxon>Micromonosporales</taxon>
        <taxon>Micromonosporaceae</taxon>
        <taxon>Micromonospora</taxon>
    </lineage>
</organism>
<proteinExistence type="predicted"/>
<evidence type="ECO:0000313" key="4">
    <source>
        <dbReference type="Proteomes" id="UP000275865"/>
    </source>
</evidence>
<accession>A0A3A9YDT9</accession>
<feature type="transmembrane region" description="Helical" evidence="2">
    <location>
        <begin position="27"/>
        <end position="47"/>
    </location>
</feature>
<keyword evidence="2" id="KW-1133">Transmembrane helix</keyword>
<dbReference type="Pfam" id="PF06197">
    <property type="entry name" value="DUF998"/>
    <property type="match status" value="1"/>
</dbReference>
<keyword evidence="2" id="KW-0812">Transmembrane</keyword>
<feature type="transmembrane region" description="Helical" evidence="2">
    <location>
        <begin position="165"/>
        <end position="190"/>
    </location>
</feature>
<sequence>MPTAPASLVPATGPGSRPARARAVTRLGGLVGAGTAMLLFGVLHLPGQPVHPVRDTVSDYALSRHGWLFNLAVLALATGSVLLLAPALRRSARSSFGRGRLPAVVGPVGLAAWCVGLVVLVVFPRDAPGVPVSVTGEIHRWAAVAALSGLPAGALLVAVRRPGRLARAVVVGAVGCAVALVPFVAAYLVGSPLRPYVGLLERLVCLAEVCLLILVAHLDHGGRVTTAYSGSTPGGRSPSAVASRTYSSRMRRSSRPALVGTTSRRRATAMVRVTPGGASRVMRTPGRRETTMPGTSAMPSPASTKLSTASISPPSTAKVGSKPAARHA</sequence>
<protein>
    <submittedName>
        <fullName evidence="3">DUF998 domain-containing protein</fullName>
    </submittedName>
</protein>
<name>A0A3A9YDT9_9ACTN</name>
<feature type="transmembrane region" description="Helical" evidence="2">
    <location>
        <begin position="196"/>
        <end position="216"/>
    </location>
</feature>
<gene>
    <name evidence="3" type="ORF">D7044_04200</name>
</gene>
<evidence type="ECO:0000313" key="3">
    <source>
        <dbReference type="EMBL" id="RKN35380.1"/>
    </source>
</evidence>
<reference evidence="3 4" key="1">
    <citation type="submission" date="2018-09" db="EMBL/GenBank/DDBJ databases">
        <title>Micromonospora sp. nov. MS1-9, isolated from a root of Musa sp.</title>
        <authorList>
            <person name="Kuncharoen N."/>
            <person name="Kudo T."/>
            <person name="Ohkuma M."/>
            <person name="Yuki M."/>
            <person name="Tanasupawat S."/>
        </authorList>
    </citation>
    <scope>NUCLEOTIDE SEQUENCE [LARGE SCALE GENOMIC DNA]</scope>
    <source>
        <strain evidence="3 4">MS1-9</strain>
    </source>
</reference>
<keyword evidence="2" id="KW-0472">Membrane</keyword>
<dbReference type="Proteomes" id="UP000275865">
    <property type="component" value="Unassembled WGS sequence"/>
</dbReference>